<evidence type="ECO:0000259" key="2">
    <source>
        <dbReference type="Pfam" id="PF13239"/>
    </source>
</evidence>
<evidence type="ECO:0000313" key="3">
    <source>
        <dbReference type="EMBL" id="ATC87371.1"/>
    </source>
</evidence>
<dbReference type="Proteomes" id="UP000016505">
    <property type="component" value="Chromosome I"/>
</dbReference>
<keyword evidence="1" id="KW-1133">Transmembrane helix</keyword>
<protein>
    <recommendedName>
        <fullName evidence="2">2TM domain-containing protein</fullName>
    </recommendedName>
</protein>
<proteinExistence type="predicted"/>
<gene>
    <name evidence="3" type="ORF">PARC_a2937</name>
</gene>
<dbReference type="Pfam" id="PF13239">
    <property type="entry name" value="2TM"/>
    <property type="match status" value="1"/>
</dbReference>
<dbReference type="InterPro" id="IPR025698">
    <property type="entry name" value="2TM_dom"/>
</dbReference>
<evidence type="ECO:0000256" key="1">
    <source>
        <dbReference type="SAM" id="Phobius"/>
    </source>
</evidence>
<dbReference type="KEGG" id="part:PARC_a2937"/>
<keyword evidence="1" id="KW-0472">Membrane</keyword>
<dbReference type="AlphaFoldDB" id="A0A290S8P3"/>
<sequence length="61" mass="6615">MSNTVTLGKKIKGYLLILTLLSVINLLTSPSYIWVVWPAIGMGIGLVVSTLSRNKPKNTSL</sequence>
<dbReference type="EMBL" id="CP011025">
    <property type="protein sequence ID" value="ATC87371.1"/>
    <property type="molecule type" value="Genomic_DNA"/>
</dbReference>
<name>A0A290S8P3_9GAMM</name>
<evidence type="ECO:0000313" key="4">
    <source>
        <dbReference type="Proteomes" id="UP000016505"/>
    </source>
</evidence>
<accession>A0A290S8P3</accession>
<reference evidence="3 4" key="1">
    <citation type="journal article" date="2012" name="J. Bacteriol.">
        <title>Genome sequences of type strains of seven species of the marine bacterium Pseudoalteromonas.</title>
        <authorList>
            <person name="Xie B.B."/>
            <person name="Shu Y.L."/>
            <person name="Qin Q.L."/>
            <person name="Rong J.C."/>
            <person name="Zhang X.Y."/>
            <person name="Chen X.L."/>
            <person name="Shi M."/>
            <person name="He H.L."/>
            <person name="Zhou B.C."/>
            <person name="Zhang Y.Z."/>
        </authorList>
    </citation>
    <scope>NUCLEOTIDE SEQUENCE [LARGE SCALE GENOMIC DNA]</scope>
    <source>
        <strain evidence="3 4">A 37-1-2</strain>
    </source>
</reference>
<feature type="transmembrane region" description="Helical" evidence="1">
    <location>
        <begin position="12"/>
        <end position="28"/>
    </location>
</feature>
<dbReference type="RefSeq" id="WP_010555348.1">
    <property type="nucleotide sequence ID" value="NZ_CP011025.1"/>
</dbReference>
<feature type="domain" description="2TM" evidence="2">
    <location>
        <begin position="9"/>
        <end position="51"/>
    </location>
</feature>
<organism evidence="3 4">
    <name type="scientific">Pseudoalteromonas arctica A 37-1-2</name>
    <dbReference type="NCBI Taxonomy" id="1117313"/>
    <lineage>
        <taxon>Bacteria</taxon>
        <taxon>Pseudomonadati</taxon>
        <taxon>Pseudomonadota</taxon>
        <taxon>Gammaproteobacteria</taxon>
        <taxon>Alteromonadales</taxon>
        <taxon>Pseudoalteromonadaceae</taxon>
        <taxon>Pseudoalteromonas</taxon>
    </lineage>
</organism>
<dbReference type="OrthoDB" id="21915at2"/>
<keyword evidence="1" id="KW-0812">Transmembrane</keyword>